<name>A0A1S8ABI1_CITLI</name>
<accession>A0A1S8ABI1</accession>
<dbReference type="AlphaFoldDB" id="A0A1S8ABI1"/>
<evidence type="ECO:0000313" key="1">
    <source>
        <dbReference type="EMBL" id="JAV44850.1"/>
    </source>
</evidence>
<protein>
    <submittedName>
        <fullName evidence="1">ATP synthase subunit beta</fullName>
    </submittedName>
</protein>
<proteinExistence type="predicted"/>
<organism evidence="1">
    <name type="scientific">Citrus limon</name>
    <name type="common">Lemon</name>
    <name type="synonym">Citrus medica var. limon</name>
    <dbReference type="NCBI Taxonomy" id="2708"/>
    <lineage>
        <taxon>Eukaryota</taxon>
        <taxon>Viridiplantae</taxon>
        <taxon>Streptophyta</taxon>
        <taxon>Embryophyta</taxon>
        <taxon>Tracheophyta</taxon>
        <taxon>Spermatophyta</taxon>
        <taxon>Magnoliopsida</taxon>
        <taxon>eudicotyledons</taxon>
        <taxon>Gunneridae</taxon>
        <taxon>Pentapetalae</taxon>
        <taxon>rosids</taxon>
        <taxon>malvids</taxon>
        <taxon>Sapindales</taxon>
        <taxon>Rutaceae</taxon>
        <taxon>Aurantioideae</taxon>
        <taxon>Citrus</taxon>
    </lineage>
</organism>
<sequence length="61" mass="7006">MAPGNNAPKVCYAGLTFVRFLSRGESPQKKSWVVALQIMPQKYVRCLYKQVLIPQLVRNLR</sequence>
<reference evidence="1" key="1">
    <citation type="submission" date="2016-12" db="EMBL/GenBank/DDBJ databases">
        <title>Transcriptomic, proteomic, and metabolomic analysis of Citrus limon response to graft inoculation by Candidatus Liberibacter asiaticus.</title>
        <authorList>
            <person name="Ramsey J."/>
            <person name="Chin E."/>
            <person name="Chavez J."/>
            <person name="Saha S."/>
            <person name="Mischuk D."/>
            <person name="Mahoney J."/>
            <person name="Mohr J."/>
            <person name="Robison F."/>
            <person name="Godfrey K."/>
            <person name="Levesque C."/>
            <person name="Foster L."/>
            <person name="Xu Y."/>
            <person name="Strickler S."/>
            <person name="Fernandez-Pozo N."/>
            <person name="Polek M.L."/>
            <person name="Giovannoni J."/>
            <person name="Mueller L.A."/>
            <person name="Slupsky C."/>
            <person name="Bruce J."/>
            <person name="Cilia M."/>
        </authorList>
    </citation>
    <scope>NUCLEOTIDE SEQUENCE</scope>
</reference>
<dbReference type="EMBL" id="GFAY01000800">
    <property type="protein sequence ID" value="JAV44850.1"/>
    <property type="molecule type" value="Transcribed_RNA"/>
</dbReference>